<organism evidence="1 2">
    <name type="scientific">Actinomycetospora aurantiaca</name>
    <dbReference type="NCBI Taxonomy" id="3129233"/>
    <lineage>
        <taxon>Bacteria</taxon>
        <taxon>Bacillati</taxon>
        <taxon>Actinomycetota</taxon>
        <taxon>Actinomycetes</taxon>
        <taxon>Pseudonocardiales</taxon>
        <taxon>Pseudonocardiaceae</taxon>
        <taxon>Actinomycetospora</taxon>
    </lineage>
</organism>
<dbReference type="EMBL" id="JBBEGN010000014">
    <property type="protein sequence ID" value="MEJ2870659.1"/>
    <property type="molecule type" value="Genomic_DNA"/>
</dbReference>
<dbReference type="Proteomes" id="UP001385809">
    <property type="component" value="Unassembled WGS sequence"/>
</dbReference>
<reference evidence="1 2" key="1">
    <citation type="submission" date="2024-03" db="EMBL/GenBank/DDBJ databases">
        <title>Actinomycetospora sp. OC33-EN08, a novel actinomycete isolated from wild orchid (Aerides multiflora).</title>
        <authorList>
            <person name="Suriyachadkun C."/>
        </authorList>
    </citation>
    <scope>NUCLEOTIDE SEQUENCE [LARGE SCALE GENOMIC DNA]</scope>
    <source>
        <strain evidence="1 2">OC33-EN08</strain>
    </source>
</reference>
<evidence type="ECO:0000313" key="2">
    <source>
        <dbReference type="Proteomes" id="UP001385809"/>
    </source>
</evidence>
<proteinExistence type="predicted"/>
<evidence type="ECO:0000313" key="1">
    <source>
        <dbReference type="EMBL" id="MEJ2870659.1"/>
    </source>
</evidence>
<name>A0ABU8MUJ3_9PSEU</name>
<accession>A0ABU8MUJ3</accession>
<comment type="caution">
    <text evidence="1">The sequence shown here is derived from an EMBL/GenBank/DDBJ whole genome shotgun (WGS) entry which is preliminary data.</text>
</comment>
<protein>
    <submittedName>
        <fullName evidence="1">Uncharacterized protein</fullName>
    </submittedName>
</protein>
<keyword evidence="2" id="KW-1185">Reference proteome</keyword>
<gene>
    <name evidence="1" type="ORF">WCD74_23050</name>
</gene>
<dbReference type="RefSeq" id="WP_337697227.1">
    <property type="nucleotide sequence ID" value="NZ_JBBEGN010000014.1"/>
</dbReference>
<sequence length="234" mass="25065">MLSGGVPTPRVDTRVPHRSYSVPGTGIRIAVTTPESHPDLWAAHLEGLDRLYTEHGVGAAAKVDERPTSLVFTALDPDGRAVSGIRSHGPVETAEDTQALDVWAGDPEVRAVIAGWVPDGLVETQGFWMAPDFSGRRELMAAMKRTPVVASAVLGARFAMGTAAHTMRLFVSAGAVVVDSIPAVPYPDPRYRTTLAYWDRWHWSPAVSGAEIRAVDDTVAELVEVAVPAPRGAR</sequence>